<keyword evidence="7 11" id="KW-0143">Chaperone</keyword>
<comment type="caution">
    <text evidence="15">The sequence shown here is derived from an EMBL/GenBank/DDBJ whole genome shotgun (WGS) entry which is preliminary data.</text>
</comment>
<dbReference type="Pfam" id="PF00254">
    <property type="entry name" value="FKBP_C"/>
    <property type="match status" value="1"/>
</dbReference>
<evidence type="ECO:0000256" key="7">
    <source>
        <dbReference type="ARBA" id="ARBA00023186"/>
    </source>
</evidence>
<dbReference type="Gene3D" id="1.10.3120.10">
    <property type="entry name" value="Trigger factor, C-terminal domain"/>
    <property type="match status" value="1"/>
</dbReference>
<dbReference type="AlphaFoldDB" id="A0A5D3WN23"/>
<dbReference type="Gene3D" id="3.10.50.40">
    <property type="match status" value="1"/>
</dbReference>
<evidence type="ECO:0000256" key="2">
    <source>
        <dbReference type="ARBA" id="ARBA00005464"/>
    </source>
</evidence>
<evidence type="ECO:0000256" key="1">
    <source>
        <dbReference type="ARBA" id="ARBA00000971"/>
    </source>
</evidence>
<keyword evidence="16" id="KW-1185">Reference proteome</keyword>
<evidence type="ECO:0000256" key="10">
    <source>
        <dbReference type="ARBA" id="ARBA00029986"/>
    </source>
</evidence>
<organism evidence="15 16">
    <name type="scientific">Geothermobacter ehrlichii</name>
    <dbReference type="NCBI Taxonomy" id="213224"/>
    <lineage>
        <taxon>Bacteria</taxon>
        <taxon>Pseudomonadati</taxon>
        <taxon>Thermodesulfobacteriota</taxon>
        <taxon>Desulfuromonadia</taxon>
        <taxon>Desulfuromonadales</taxon>
        <taxon>Geothermobacteraceae</taxon>
        <taxon>Geothermobacter</taxon>
    </lineage>
</organism>
<evidence type="ECO:0000313" key="16">
    <source>
        <dbReference type="Proteomes" id="UP000324159"/>
    </source>
</evidence>
<comment type="function">
    <text evidence="11">Involved in protein export. Acts as a chaperone by maintaining the newly synthesized protein in an open conformation. Functions as a peptidyl-prolyl cis-trans isomerase.</text>
</comment>
<dbReference type="InterPro" id="IPR027304">
    <property type="entry name" value="Trigger_fact/SurA_dom_sf"/>
</dbReference>
<comment type="domain">
    <text evidence="11">Consists of 3 domains; the N-terminus binds the ribosome, the middle domain has PPIase activity, while the C-terminus has intrinsic chaperone activity on its own.</text>
</comment>
<protein>
    <recommendedName>
        <fullName evidence="4 11">Trigger factor</fullName>
        <shortName evidence="11">TF</shortName>
        <ecNumber evidence="3 11">5.2.1.8</ecNumber>
    </recommendedName>
    <alternativeName>
        <fullName evidence="10 11">PPIase</fullName>
    </alternativeName>
</protein>
<comment type="subcellular location">
    <subcellularLocation>
        <location evidence="11">Cytoplasm</location>
    </subcellularLocation>
    <text evidence="11">About half TF is bound to the ribosome near the polypeptide exit tunnel while the other half is free in the cytoplasm.</text>
</comment>
<dbReference type="SUPFAM" id="SSF54534">
    <property type="entry name" value="FKBP-like"/>
    <property type="match status" value="1"/>
</dbReference>
<dbReference type="GO" id="GO:0043335">
    <property type="term" value="P:protein unfolding"/>
    <property type="evidence" value="ECO:0007669"/>
    <property type="project" value="TreeGrafter"/>
</dbReference>
<comment type="similarity">
    <text evidence="2 11 13">Belongs to the FKBP-type PPIase family. Tig subfamily.</text>
</comment>
<keyword evidence="11" id="KW-0963">Cytoplasm</keyword>
<dbReference type="GO" id="GO:0044183">
    <property type="term" value="F:protein folding chaperone"/>
    <property type="evidence" value="ECO:0007669"/>
    <property type="project" value="TreeGrafter"/>
</dbReference>
<comment type="catalytic activity">
    <reaction evidence="1 11 12">
        <text>[protein]-peptidylproline (omega=180) = [protein]-peptidylproline (omega=0)</text>
        <dbReference type="Rhea" id="RHEA:16237"/>
        <dbReference type="Rhea" id="RHEA-COMP:10747"/>
        <dbReference type="Rhea" id="RHEA-COMP:10748"/>
        <dbReference type="ChEBI" id="CHEBI:83833"/>
        <dbReference type="ChEBI" id="CHEBI:83834"/>
        <dbReference type="EC" id="5.2.1.8"/>
    </reaction>
</comment>
<dbReference type="GO" id="GO:0051301">
    <property type="term" value="P:cell division"/>
    <property type="evidence" value="ECO:0007669"/>
    <property type="project" value="UniProtKB-KW"/>
</dbReference>
<feature type="domain" description="PPIase FKBP-type" evidence="14">
    <location>
        <begin position="163"/>
        <end position="243"/>
    </location>
</feature>
<dbReference type="Pfam" id="PF05698">
    <property type="entry name" value="Trigger_C"/>
    <property type="match status" value="1"/>
</dbReference>
<keyword evidence="5 11" id="KW-0132">Cell division</keyword>
<dbReference type="GO" id="GO:0005737">
    <property type="term" value="C:cytoplasm"/>
    <property type="evidence" value="ECO:0007669"/>
    <property type="project" value="UniProtKB-SubCell"/>
</dbReference>
<evidence type="ECO:0000256" key="4">
    <source>
        <dbReference type="ARBA" id="ARBA00016902"/>
    </source>
</evidence>
<dbReference type="FunFam" id="3.10.50.40:FF:000001">
    <property type="entry name" value="Trigger factor"/>
    <property type="match status" value="1"/>
</dbReference>
<evidence type="ECO:0000256" key="12">
    <source>
        <dbReference type="PROSITE-ProRule" id="PRU00277"/>
    </source>
</evidence>
<dbReference type="InterPro" id="IPR001179">
    <property type="entry name" value="PPIase_FKBP_dom"/>
</dbReference>
<dbReference type="InterPro" id="IPR005215">
    <property type="entry name" value="Trig_fac"/>
</dbReference>
<dbReference type="Pfam" id="PF05697">
    <property type="entry name" value="Trigger_N"/>
    <property type="match status" value="1"/>
</dbReference>
<dbReference type="NCBIfam" id="TIGR00115">
    <property type="entry name" value="tig"/>
    <property type="match status" value="1"/>
</dbReference>
<dbReference type="GO" id="GO:0015031">
    <property type="term" value="P:protein transport"/>
    <property type="evidence" value="ECO:0007669"/>
    <property type="project" value="UniProtKB-UniRule"/>
</dbReference>
<sequence>MNVKVEEVSSIRRRLSFEVGAEQVDAAIAGAYAEIARTAKLKGFRKGKIPQRILEQYFRPQMEEKVVTKLISDSYFQALVDHKVPAVGQPEITESGDIDRGKAFTYVAEVEVKPEVEAKDYTGLEVKKEKFEFDPAVVDHRLEEMRQMRVEQKVTSRKKAREGDFVTIDFEGFVDGEAFDGGSAEGHVLELGSGSFIPGFEEQIVGMKREEEKEIEVTFPEEYGNKELAGKKAVFKVKLHEIKEKVLPGLDDDFAREFGAESLEDLRQKMTENFQQQEKSRIEGDLRERLVEALVAKNPIEVPEAMVAKQLEYMLQNVRNRMQQQGMTLEMLGMNEEVFASLYRDTAVKQVQGSLLLEAIGRQEGIEVADDEIEGKFEEIAAMANAPVDAVRQYYSSDEARATLKDQILEEKTLAFLIDNAKIVEVGRQELEAEKAQAETEEATEA</sequence>
<dbReference type="SUPFAM" id="SSF102735">
    <property type="entry name" value="Trigger factor ribosome-binding domain"/>
    <property type="match status" value="1"/>
</dbReference>
<dbReference type="OrthoDB" id="9767721at2"/>
<dbReference type="InterPro" id="IPR008881">
    <property type="entry name" value="Trigger_fac_ribosome-bd_bac"/>
</dbReference>
<keyword evidence="8 11" id="KW-0413">Isomerase</keyword>
<evidence type="ECO:0000256" key="8">
    <source>
        <dbReference type="ARBA" id="ARBA00023235"/>
    </source>
</evidence>
<keyword evidence="9 11" id="KW-0131">Cell cycle</keyword>
<dbReference type="PIRSF" id="PIRSF003095">
    <property type="entry name" value="Trigger_factor"/>
    <property type="match status" value="1"/>
</dbReference>
<evidence type="ECO:0000256" key="9">
    <source>
        <dbReference type="ARBA" id="ARBA00023306"/>
    </source>
</evidence>
<dbReference type="GO" id="GO:0051083">
    <property type="term" value="P:'de novo' cotranslational protein folding"/>
    <property type="evidence" value="ECO:0007669"/>
    <property type="project" value="TreeGrafter"/>
</dbReference>
<dbReference type="Proteomes" id="UP000324159">
    <property type="component" value="Unassembled WGS sequence"/>
</dbReference>
<dbReference type="SUPFAM" id="SSF109998">
    <property type="entry name" value="Triger factor/SurA peptide-binding domain-like"/>
    <property type="match status" value="1"/>
</dbReference>
<evidence type="ECO:0000259" key="14">
    <source>
        <dbReference type="PROSITE" id="PS50059"/>
    </source>
</evidence>
<evidence type="ECO:0000256" key="11">
    <source>
        <dbReference type="HAMAP-Rule" id="MF_00303"/>
    </source>
</evidence>
<dbReference type="Gene3D" id="3.30.70.1050">
    <property type="entry name" value="Trigger factor ribosome-binding domain"/>
    <property type="match status" value="1"/>
</dbReference>
<dbReference type="InterPro" id="IPR046357">
    <property type="entry name" value="PPIase_dom_sf"/>
</dbReference>
<dbReference type="InterPro" id="IPR008880">
    <property type="entry name" value="Trigger_fac_C"/>
</dbReference>
<evidence type="ECO:0000313" key="15">
    <source>
        <dbReference type="EMBL" id="TYO98725.1"/>
    </source>
</evidence>
<name>A0A5D3WN23_9BACT</name>
<dbReference type="GO" id="GO:0043022">
    <property type="term" value="F:ribosome binding"/>
    <property type="evidence" value="ECO:0007669"/>
    <property type="project" value="TreeGrafter"/>
</dbReference>
<dbReference type="InterPro" id="IPR036611">
    <property type="entry name" value="Trigger_fac_ribosome-bd_sf"/>
</dbReference>
<dbReference type="EC" id="5.2.1.8" evidence="3 11"/>
<gene>
    <name evidence="11" type="primary">tig</name>
    <name evidence="15" type="ORF">EDC39_10591</name>
</gene>
<dbReference type="PANTHER" id="PTHR30560">
    <property type="entry name" value="TRIGGER FACTOR CHAPERONE AND PEPTIDYL-PROLYL CIS/TRANS ISOMERASE"/>
    <property type="match status" value="1"/>
</dbReference>
<evidence type="ECO:0000256" key="6">
    <source>
        <dbReference type="ARBA" id="ARBA00023110"/>
    </source>
</evidence>
<accession>A0A5D3WN23</accession>
<dbReference type="PANTHER" id="PTHR30560:SF3">
    <property type="entry name" value="TRIGGER FACTOR-LIKE PROTEIN TIG, CHLOROPLASTIC"/>
    <property type="match status" value="1"/>
</dbReference>
<dbReference type="EMBL" id="VNIB01000005">
    <property type="protein sequence ID" value="TYO98725.1"/>
    <property type="molecule type" value="Genomic_DNA"/>
</dbReference>
<keyword evidence="6 11" id="KW-0697">Rotamase</keyword>
<proteinExistence type="inferred from homology"/>
<reference evidence="15 16" key="1">
    <citation type="submission" date="2019-07" db="EMBL/GenBank/DDBJ databases">
        <title>Genomic Encyclopedia of Type Strains, Phase IV (KMG-IV): sequencing the most valuable type-strain genomes for metagenomic binning, comparative biology and taxonomic classification.</title>
        <authorList>
            <person name="Goeker M."/>
        </authorList>
    </citation>
    <scope>NUCLEOTIDE SEQUENCE [LARGE SCALE GENOMIC DNA]</scope>
    <source>
        <strain evidence="15 16">SS015</strain>
    </source>
</reference>
<dbReference type="HAMAP" id="MF_00303">
    <property type="entry name" value="Trigger_factor_Tig"/>
    <property type="match status" value="1"/>
</dbReference>
<evidence type="ECO:0000256" key="5">
    <source>
        <dbReference type="ARBA" id="ARBA00022618"/>
    </source>
</evidence>
<dbReference type="GO" id="GO:0003755">
    <property type="term" value="F:peptidyl-prolyl cis-trans isomerase activity"/>
    <property type="evidence" value="ECO:0007669"/>
    <property type="project" value="UniProtKB-UniRule"/>
</dbReference>
<evidence type="ECO:0000256" key="3">
    <source>
        <dbReference type="ARBA" id="ARBA00013194"/>
    </source>
</evidence>
<evidence type="ECO:0000256" key="13">
    <source>
        <dbReference type="RuleBase" id="RU003914"/>
    </source>
</evidence>
<dbReference type="PROSITE" id="PS50059">
    <property type="entry name" value="FKBP_PPIASE"/>
    <property type="match status" value="1"/>
</dbReference>
<dbReference type="InterPro" id="IPR037041">
    <property type="entry name" value="Trigger_fac_C_sf"/>
</dbReference>